<dbReference type="Pfam" id="PF01026">
    <property type="entry name" value="TatD_DNase"/>
    <property type="match status" value="1"/>
</dbReference>
<feature type="region of interest" description="Disordered" evidence="1">
    <location>
        <begin position="253"/>
        <end position="286"/>
    </location>
</feature>
<reference evidence="2" key="1">
    <citation type="journal article" date="2020" name="Stud. Mycol.">
        <title>101 Dothideomycetes genomes: a test case for predicting lifestyles and emergence of pathogens.</title>
        <authorList>
            <person name="Haridas S."/>
            <person name="Albert R."/>
            <person name="Binder M."/>
            <person name="Bloem J."/>
            <person name="Labutti K."/>
            <person name="Salamov A."/>
            <person name="Andreopoulos B."/>
            <person name="Baker S."/>
            <person name="Barry K."/>
            <person name="Bills G."/>
            <person name="Bluhm B."/>
            <person name="Cannon C."/>
            <person name="Castanera R."/>
            <person name="Culley D."/>
            <person name="Daum C."/>
            <person name="Ezra D."/>
            <person name="Gonzalez J."/>
            <person name="Henrissat B."/>
            <person name="Kuo A."/>
            <person name="Liang C."/>
            <person name="Lipzen A."/>
            <person name="Lutzoni F."/>
            <person name="Magnuson J."/>
            <person name="Mondo S."/>
            <person name="Nolan M."/>
            <person name="Ohm R."/>
            <person name="Pangilinan J."/>
            <person name="Park H.-J."/>
            <person name="Ramirez L."/>
            <person name="Alfaro M."/>
            <person name="Sun H."/>
            <person name="Tritt A."/>
            <person name="Yoshinaga Y."/>
            <person name="Zwiers L.-H."/>
            <person name="Turgeon B."/>
            <person name="Goodwin S."/>
            <person name="Spatafora J."/>
            <person name="Crous P."/>
            <person name="Grigoriev I."/>
        </authorList>
    </citation>
    <scope>NUCLEOTIDE SEQUENCE</scope>
    <source>
        <strain evidence="2">ATCC 74209</strain>
    </source>
</reference>
<dbReference type="PANTHER" id="PTHR47345:SF1">
    <property type="entry name" value="CUT9-INTERACTING PROTEIN SCN1"/>
    <property type="match status" value="1"/>
</dbReference>
<protein>
    <submittedName>
        <fullName evidence="2">Metallo-dependent hydrolase</fullName>
    </submittedName>
</protein>
<dbReference type="AlphaFoldDB" id="A0A9P4JR59"/>
<dbReference type="Gene3D" id="3.20.20.140">
    <property type="entry name" value="Metal-dependent hydrolases"/>
    <property type="match status" value="1"/>
</dbReference>
<organism evidence="2 3">
    <name type="scientific">Delitschia confertaspora ATCC 74209</name>
    <dbReference type="NCBI Taxonomy" id="1513339"/>
    <lineage>
        <taxon>Eukaryota</taxon>
        <taxon>Fungi</taxon>
        <taxon>Dikarya</taxon>
        <taxon>Ascomycota</taxon>
        <taxon>Pezizomycotina</taxon>
        <taxon>Dothideomycetes</taxon>
        <taxon>Pleosporomycetidae</taxon>
        <taxon>Pleosporales</taxon>
        <taxon>Delitschiaceae</taxon>
        <taxon>Delitschia</taxon>
    </lineage>
</organism>
<comment type="caution">
    <text evidence="2">The sequence shown here is derived from an EMBL/GenBank/DDBJ whole genome shotgun (WGS) entry which is preliminary data.</text>
</comment>
<dbReference type="OrthoDB" id="413993at2759"/>
<feature type="compositionally biased region" description="Basic and acidic residues" evidence="1">
    <location>
        <begin position="253"/>
        <end position="278"/>
    </location>
</feature>
<dbReference type="EMBL" id="ML993885">
    <property type="protein sequence ID" value="KAF2204061.1"/>
    <property type="molecule type" value="Genomic_DNA"/>
</dbReference>
<evidence type="ECO:0000256" key="1">
    <source>
        <dbReference type="SAM" id="MobiDB-lite"/>
    </source>
</evidence>
<keyword evidence="3" id="KW-1185">Reference proteome</keyword>
<dbReference type="SUPFAM" id="SSF51556">
    <property type="entry name" value="Metallo-dependent hydrolases"/>
    <property type="match status" value="1"/>
</dbReference>
<evidence type="ECO:0000313" key="3">
    <source>
        <dbReference type="Proteomes" id="UP000799536"/>
    </source>
</evidence>
<dbReference type="GO" id="GO:0016788">
    <property type="term" value="F:hydrolase activity, acting on ester bonds"/>
    <property type="evidence" value="ECO:0007669"/>
    <property type="project" value="InterPro"/>
</dbReference>
<name>A0A9P4JR59_9PLEO</name>
<dbReference type="InterPro" id="IPR032466">
    <property type="entry name" value="Metal_Hydrolase"/>
</dbReference>
<dbReference type="Proteomes" id="UP000799536">
    <property type="component" value="Unassembled WGS sequence"/>
</dbReference>
<dbReference type="InterPro" id="IPR053044">
    <property type="entry name" value="Metallo-hydrolase/TatD-type"/>
</dbReference>
<keyword evidence="2" id="KW-0378">Hydrolase</keyword>
<proteinExistence type="predicted"/>
<evidence type="ECO:0000313" key="2">
    <source>
        <dbReference type="EMBL" id="KAF2204061.1"/>
    </source>
</evidence>
<dbReference type="InterPro" id="IPR001130">
    <property type="entry name" value="TatD-like"/>
</dbReference>
<accession>A0A9P4JR59</accession>
<gene>
    <name evidence="2" type="ORF">GQ43DRAFT_410214</name>
</gene>
<sequence>MAPNDQDGPFPWHLGVFDSHCHPTDTMSSIKRISSMKARSLTIMATRSQDQDLVFSVAEKHGVKSSKIEDWKREECVVPAFGWHPWFSYQMYMQDEHEESKLLTEDQKITHYQSVLQPCPKDPTKEERRALLSMPDPQPFNKFLRETRKTLLRHPYALIGEIGLDRSFRIPESWIPENEAQRNSTLTPGGREGRRLSPYRVNLKHQKAIVKAQLQLAAELGRAVSMHGVQAHGAVFETIKELWVGHERKVLSKRERRKMGDGAKGGSEEKREPEETKDGKKKPYPPRICLHSYSGDASTIKQYLNPAIPVEMFFSFSTAINLSDLESRDDSTPQDFVELVKGIPDHMLLVESDLHVAGEDMDQRLEDIVRRICGIKGWALEEGVKQLGKNWRRFVFGEDAEGGGPAE</sequence>
<dbReference type="PANTHER" id="PTHR47345">
    <property type="entry name" value="CUT9-INTERACTING PROTEIN SCN1"/>
    <property type="match status" value="1"/>
</dbReference>